<dbReference type="InterPro" id="IPR037873">
    <property type="entry name" value="BamE-like"/>
</dbReference>
<dbReference type="Gene3D" id="3.30.1450.10">
    <property type="match status" value="1"/>
</dbReference>
<dbReference type="Proteomes" id="UP000765160">
    <property type="component" value="Unassembled WGS sequence"/>
</dbReference>
<dbReference type="PANTHER" id="PTHR37482">
    <property type="entry name" value="OUTER MEMBRANE PROTEIN ASSEMBLY FACTOR BAME"/>
    <property type="match status" value="1"/>
</dbReference>
<name>A0ABX1F4H1_9PROT</name>
<proteinExistence type="predicted"/>
<dbReference type="InterPro" id="IPR007450">
    <property type="entry name" value="BamE_dom"/>
</dbReference>
<sequence length="187" mass="19898">MLRPSAARQTSRRGARPGLRATQLVLALAAVLGTAGCSWMPSVPGAGLFESPRQLRGHSVDEEALTQITPGVSSRADVETLIGSPSQTSTFDNSTWYYMSSVTRQRPGRTLSVEDQRVVAISFTPAGVVQEIKRFGPEDARDVQVVSRVTPSPGNDRTILQQLFGNIGRLAPGVGGQANQTIGAPSR</sequence>
<keyword evidence="3" id="KW-0998">Cell outer membrane</keyword>
<organism evidence="5 6">
    <name type="scientific">Falsiroseomonas frigidaquae</name>
    <dbReference type="NCBI Taxonomy" id="487318"/>
    <lineage>
        <taxon>Bacteria</taxon>
        <taxon>Pseudomonadati</taxon>
        <taxon>Pseudomonadota</taxon>
        <taxon>Alphaproteobacteria</taxon>
        <taxon>Acetobacterales</taxon>
        <taxon>Roseomonadaceae</taxon>
        <taxon>Falsiroseomonas</taxon>
    </lineage>
</organism>
<dbReference type="EMBL" id="JAAVTX010000006">
    <property type="protein sequence ID" value="NKE47255.1"/>
    <property type="molecule type" value="Genomic_DNA"/>
</dbReference>
<evidence type="ECO:0000313" key="6">
    <source>
        <dbReference type="Proteomes" id="UP000765160"/>
    </source>
</evidence>
<evidence type="ECO:0000256" key="2">
    <source>
        <dbReference type="ARBA" id="ARBA00023136"/>
    </source>
</evidence>
<dbReference type="Pfam" id="PF04355">
    <property type="entry name" value="BamE"/>
    <property type="match status" value="1"/>
</dbReference>
<evidence type="ECO:0000256" key="1">
    <source>
        <dbReference type="ARBA" id="ARBA00022729"/>
    </source>
</evidence>
<comment type="caution">
    <text evidence="5">The sequence shown here is derived from an EMBL/GenBank/DDBJ whole genome shotgun (WGS) entry which is preliminary data.</text>
</comment>
<gene>
    <name evidence="5" type="ORF">HB662_20930</name>
</gene>
<protein>
    <submittedName>
        <fullName evidence="5">Outer membrane protein assembly factor BamE</fullName>
    </submittedName>
</protein>
<evidence type="ECO:0000256" key="3">
    <source>
        <dbReference type="ARBA" id="ARBA00023237"/>
    </source>
</evidence>
<evidence type="ECO:0000313" key="5">
    <source>
        <dbReference type="EMBL" id="NKE47255.1"/>
    </source>
</evidence>
<reference evidence="5 6" key="1">
    <citation type="submission" date="2020-03" db="EMBL/GenBank/DDBJ databases">
        <title>Roseomonas selenitidurans sp. nov. isolated from soil.</title>
        <authorList>
            <person name="Liu H."/>
        </authorList>
    </citation>
    <scope>NUCLEOTIDE SEQUENCE [LARGE SCALE GENOMIC DNA]</scope>
    <source>
        <strain evidence="5 6">JCM 15073</strain>
    </source>
</reference>
<evidence type="ECO:0000259" key="4">
    <source>
        <dbReference type="Pfam" id="PF04355"/>
    </source>
</evidence>
<keyword evidence="2" id="KW-0472">Membrane</keyword>
<keyword evidence="1" id="KW-0732">Signal</keyword>
<keyword evidence="6" id="KW-1185">Reference proteome</keyword>
<accession>A0ABX1F4H1</accession>
<dbReference type="InterPro" id="IPR026592">
    <property type="entry name" value="BamE"/>
</dbReference>
<feature type="domain" description="Outer membrane protein assembly factor BamE" evidence="4">
    <location>
        <begin position="57"/>
        <end position="132"/>
    </location>
</feature>
<dbReference type="PANTHER" id="PTHR37482:SF1">
    <property type="entry name" value="OUTER MEMBRANE PROTEIN ASSEMBLY FACTOR BAME"/>
    <property type="match status" value="1"/>
</dbReference>